<dbReference type="EMBL" id="AFRT01003259">
    <property type="protein sequence ID" value="ELU36568.1"/>
    <property type="molecule type" value="Genomic_DNA"/>
</dbReference>
<dbReference type="HOGENOM" id="CLU_1788137_0_0_1"/>
<protein>
    <submittedName>
        <fullName evidence="1">Uncharacterized protein</fullName>
    </submittedName>
</protein>
<gene>
    <name evidence="1" type="ORF">AG1IA_09400</name>
</gene>
<comment type="caution">
    <text evidence="1">The sequence shown here is derived from an EMBL/GenBank/DDBJ whole genome shotgun (WGS) entry which is preliminary data.</text>
</comment>
<keyword evidence="2" id="KW-1185">Reference proteome</keyword>
<dbReference type="Proteomes" id="UP000011668">
    <property type="component" value="Unassembled WGS sequence"/>
</dbReference>
<dbReference type="AlphaFoldDB" id="L8WID8"/>
<evidence type="ECO:0000313" key="2">
    <source>
        <dbReference type="Proteomes" id="UP000011668"/>
    </source>
</evidence>
<sequence length="145" mass="16401">MMTSLNNIRVAVMWNCIISEAGAQVRVEICVPLSTPRNPLANVCRIKVTSFDCFPPANTLYDFLLLCGSHLKLAMNPLTSLHLQVLYILCDCYTWFIMGLRMRTSLGGHFEGVQIELDRLLQSPQTAEPQLWVPPSLSTRMHRIP</sequence>
<proteinExistence type="predicted"/>
<reference evidence="1 2" key="1">
    <citation type="journal article" date="2013" name="Nat. Commun.">
        <title>The evolution and pathogenic mechanisms of the rice sheath blight pathogen.</title>
        <authorList>
            <person name="Zheng A."/>
            <person name="Lin R."/>
            <person name="Xu L."/>
            <person name="Qin P."/>
            <person name="Tang C."/>
            <person name="Ai P."/>
            <person name="Zhang D."/>
            <person name="Liu Y."/>
            <person name="Sun Z."/>
            <person name="Feng H."/>
            <person name="Wang Y."/>
            <person name="Chen Y."/>
            <person name="Liang X."/>
            <person name="Fu R."/>
            <person name="Li Q."/>
            <person name="Zhang J."/>
            <person name="Yu X."/>
            <person name="Xie Z."/>
            <person name="Ding L."/>
            <person name="Guan P."/>
            <person name="Tang J."/>
            <person name="Liang Y."/>
            <person name="Wang S."/>
            <person name="Deng Q."/>
            <person name="Li S."/>
            <person name="Zhu J."/>
            <person name="Wang L."/>
            <person name="Liu H."/>
            <person name="Li P."/>
        </authorList>
    </citation>
    <scope>NUCLEOTIDE SEQUENCE [LARGE SCALE GENOMIC DNA]</scope>
    <source>
        <strain evidence="2">AG-1 IA</strain>
    </source>
</reference>
<organism evidence="1 2">
    <name type="scientific">Thanatephorus cucumeris (strain AG1-IA)</name>
    <name type="common">Rice sheath blight fungus</name>
    <name type="synonym">Rhizoctonia solani</name>
    <dbReference type="NCBI Taxonomy" id="983506"/>
    <lineage>
        <taxon>Eukaryota</taxon>
        <taxon>Fungi</taxon>
        <taxon>Dikarya</taxon>
        <taxon>Basidiomycota</taxon>
        <taxon>Agaricomycotina</taxon>
        <taxon>Agaricomycetes</taxon>
        <taxon>Cantharellales</taxon>
        <taxon>Ceratobasidiaceae</taxon>
        <taxon>Rhizoctonia</taxon>
        <taxon>Rhizoctonia solani AG-1</taxon>
    </lineage>
</organism>
<evidence type="ECO:0000313" key="1">
    <source>
        <dbReference type="EMBL" id="ELU36568.1"/>
    </source>
</evidence>
<name>L8WID8_THACA</name>
<accession>L8WID8</accession>